<protein>
    <submittedName>
        <fullName evidence="3">DedA family protein</fullName>
    </submittedName>
</protein>
<dbReference type="OrthoDB" id="9801622at2"/>
<keyword evidence="1" id="KW-1133">Transmembrane helix</keyword>
<proteinExistence type="predicted"/>
<reference evidence="3 4" key="1">
    <citation type="submission" date="2019-01" db="EMBL/GenBank/DDBJ databases">
        <authorList>
            <person name="Deng T."/>
        </authorList>
    </citation>
    <scope>NUCLEOTIDE SEQUENCE [LARGE SCALE GENOMIC DNA]</scope>
    <source>
        <strain evidence="3 4">F8825</strain>
    </source>
</reference>
<dbReference type="InterPro" id="IPR051311">
    <property type="entry name" value="DedA_domain"/>
</dbReference>
<dbReference type="RefSeq" id="WP_129332146.1">
    <property type="nucleotide sequence ID" value="NZ_SDVB01000238.1"/>
</dbReference>
<keyword evidence="1" id="KW-0472">Membrane</keyword>
<dbReference type="Proteomes" id="UP000291088">
    <property type="component" value="Unassembled WGS sequence"/>
</dbReference>
<dbReference type="GO" id="GO:0005886">
    <property type="term" value="C:plasma membrane"/>
    <property type="evidence" value="ECO:0007669"/>
    <property type="project" value="TreeGrafter"/>
</dbReference>
<dbReference type="AlphaFoldDB" id="A0A4Q2SZG1"/>
<sequence>MSDTLLALVPVYGLPLLAAVAGLSCLGLPLPASLVMMLMGSFAAAGDFGLTAVFVTAFAAAVGGDQIGYVIGRFAGRAVTGRIARKPAGKAALDRATQEIARHATIGIFLTRWLFSPLGPYVNLVTGATGFSWAHFTAVGVAGEAVWVTLHVGLGIVFSDNILAVAEIVGDASGFLAAGIVALLLGWRLVTVLRRGKSGST</sequence>
<dbReference type="PANTHER" id="PTHR42709:SF2">
    <property type="entry name" value="INNER MEMBRANE PROTEIN YOHD"/>
    <property type="match status" value="1"/>
</dbReference>
<comment type="caution">
    <text evidence="3">The sequence shown here is derived from an EMBL/GenBank/DDBJ whole genome shotgun (WGS) entry which is preliminary data.</text>
</comment>
<dbReference type="PANTHER" id="PTHR42709">
    <property type="entry name" value="ALKALINE PHOSPHATASE LIKE PROTEIN"/>
    <property type="match status" value="1"/>
</dbReference>
<dbReference type="InterPro" id="IPR032816">
    <property type="entry name" value="VTT_dom"/>
</dbReference>
<dbReference type="EMBL" id="SDVB01000238">
    <property type="protein sequence ID" value="RYC11706.1"/>
    <property type="molecule type" value="Genomic_DNA"/>
</dbReference>
<feature type="domain" description="VTT" evidence="2">
    <location>
        <begin position="31"/>
        <end position="155"/>
    </location>
</feature>
<evidence type="ECO:0000313" key="4">
    <source>
        <dbReference type="Proteomes" id="UP000291088"/>
    </source>
</evidence>
<evidence type="ECO:0000259" key="2">
    <source>
        <dbReference type="Pfam" id="PF09335"/>
    </source>
</evidence>
<organism evidence="3 4">
    <name type="scientific">Ciceribacter ferrooxidans</name>
    <dbReference type="NCBI Taxonomy" id="2509717"/>
    <lineage>
        <taxon>Bacteria</taxon>
        <taxon>Pseudomonadati</taxon>
        <taxon>Pseudomonadota</taxon>
        <taxon>Alphaproteobacteria</taxon>
        <taxon>Hyphomicrobiales</taxon>
        <taxon>Rhizobiaceae</taxon>
        <taxon>Ciceribacter</taxon>
    </lineage>
</organism>
<evidence type="ECO:0000313" key="3">
    <source>
        <dbReference type="EMBL" id="RYC11706.1"/>
    </source>
</evidence>
<keyword evidence="4" id="KW-1185">Reference proteome</keyword>
<accession>A0A4Q2SZG1</accession>
<feature type="transmembrane region" description="Helical" evidence="1">
    <location>
        <begin position="37"/>
        <end position="63"/>
    </location>
</feature>
<gene>
    <name evidence="3" type="ORF">EUU22_11555</name>
</gene>
<keyword evidence="1" id="KW-0812">Transmembrane</keyword>
<name>A0A4Q2SZG1_9HYPH</name>
<feature type="transmembrane region" description="Helical" evidence="1">
    <location>
        <begin position="162"/>
        <end position="187"/>
    </location>
</feature>
<dbReference type="Pfam" id="PF09335">
    <property type="entry name" value="VTT_dom"/>
    <property type="match status" value="1"/>
</dbReference>
<evidence type="ECO:0000256" key="1">
    <source>
        <dbReference type="SAM" id="Phobius"/>
    </source>
</evidence>